<sequence length="68" mass="7667">MDALIVYPENKEQLTALKAVMKAMKIAFEQKSEIYPEAVLQGVKQSLEQVQQGELKPYKGVKDMLGLK</sequence>
<dbReference type="AlphaFoldDB" id="A0A318UDB5"/>
<dbReference type="RefSeq" id="WP_110834806.1">
    <property type="nucleotide sequence ID" value="NZ_QKLU01000020.1"/>
</dbReference>
<dbReference type="OrthoDB" id="827255at2"/>
<reference evidence="1 2" key="1">
    <citation type="submission" date="2018-06" db="EMBL/GenBank/DDBJ databases">
        <title>Genomic Encyclopedia of Archaeal and Bacterial Type Strains, Phase II (KMG-II): from individual species to whole genera.</title>
        <authorList>
            <person name="Goeker M."/>
        </authorList>
    </citation>
    <scope>NUCLEOTIDE SEQUENCE [LARGE SCALE GENOMIC DNA]</scope>
    <source>
        <strain evidence="1 2">DSM 27372</strain>
    </source>
</reference>
<organism evidence="1 2">
    <name type="scientific">Pedobacter nutrimenti</name>
    <dbReference type="NCBI Taxonomy" id="1241337"/>
    <lineage>
        <taxon>Bacteria</taxon>
        <taxon>Pseudomonadati</taxon>
        <taxon>Bacteroidota</taxon>
        <taxon>Sphingobacteriia</taxon>
        <taxon>Sphingobacteriales</taxon>
        <taxon>Sphingobacteriaceae</taxon>
        <taxon>Pedobacter</taxon>
    </lineage>
</organism>
<evidence type="ECO:0000313" key="1">
    <source>
        <dbReference type="EMBL" id="PYF68041.1"/>
    </source>
</evidence>
<gene>
    <name evidence="1" type="ORF">B0O44_1202</name>
</gene>
<protein>
    <submittedName>
        <fullName evidence="1">Uncharacterized protein</fullName>
    </submittedName>
</protein>
<evidence type="ECO:0000313" key="2">
    <source>
        <dbReference type="Proteomes" id="UP000248198"/>
    </source>
</evidence>
<dbReference type="InterPro" id="IPR020271">
    <property type="entry name" value="Uncharacterised_MJ1172"/>
</dbReference>
<keyword evidence="2" id="KW-1185">Reference proteome</keyword>
<proteinExistence type="predicted"/>
<comment type="caution">
    <text evidence="1">The sequence shown here is derived from an EMBL/GenBank/DDBJ whole genome shotgun (WGS) entry which is preliminary data.</text>
</comment>
<name>A0A318UDB5_9SPHI</name>
<dbReference type="Proteomes" id="UP000248198">
    <property type="component" value="Unassembled WGS sequence"/>
</dbReference>
<accession>A0A318UDB5</accession>
<dbReference type="EMBL" id="QKLU01000020">
    <property type="protein sequence ID" value="PYF68041.1"/>
    <property type="molecule type" value="Genomic_DNA"/>
</dbReference>
<dbReference type="Pfam" id="PF10884">
    <property type="entry name" value="DUF2683"/>
    <property type="match status" value="1"/>
</dbReference>